<name>A0A1Y1SD62_9GAMM</name>
<dbReference type="InterPro" id="IPR051236">
    <property type="entry name" value="HAT_RTT109-like"/>
</dbReference>
<evidence type="ECO:0000313" key="2">
    <source>
        <dbReference type="EMBL" id="ORE86936.1"/>
    </source>
</evidence>
<dbReference type="PANTHER" id="PTHR31571">
    <property type="entry name" value="ALTERED INHERITANCE OF MITOCHONDRIA PROTEIN 6"/>
    <property type="match status" value="1"/>
</dbReference>
<dbReference type="EMBL" id="AQQV01000002">
    <property type="protein sequence ID" value="ORE86936.1"/>
    <property type="molecule type" value="Genomic_DNA"/>
</dbReference>
<proteinExistence type="predicted"/>
<dbReference type="STRING" id="1317117.ATO7_07852"/>
<evidence type="ECO:0000313" key="3">
    <source>
        <dbReference type="Proteomes" id="UP000192342"/>
    </source>
</evidence>
<dbReference type="OrthoDB" id="9794455at2"/>
<dbReference type="GO" id="GO:0008081">
    <property type="term" value="F:phosphoric diester hydrolase activity"/>
    <property type="evidence" value="ECO:0007669"/>
    <property type="project" value="InterPro"/>
</dbReference>
<dbReference type="GO" id="GO:0006629">
    <property type="term" value="P:lipid metabolic process"/>
    <property type="evidence" value="ECO:0007669"/>
    <property type="project" value="InterPro"/>
</dbReference>
<keyword evidence="3" id="KW-1185">Reference proteome</keyword>
<organism evidence="2 3">
    <name type="scientific">Oceanococcus atlanticus</name>
    <dbReference type="NCBI Taxonomy" id="1317117"/>
    <lineage>
        <taxon>Bacteria</taxon>
        <taxon>Pseudomonadati</taxon>
        <taxon>Pseudomonadota</taxon>
        <taxon>Gammaproteobacteria</taxon>
        <taxon>Chromatiales</taxon>
        <taxon>Oceanococcaceae</taxon>
        <taxon>Oceanococcus</taxon>
    </lineage>
</organism>
<dbReference type="InterPro" id="IPR039559">
    <property type="entry name" value="AIM6_PI-PLC-like_dom"/>
</dbReference>
<dbReference type="Proteomes" id="UP000192342">
    <property type="component" value="Unassembled WGS sequence"/>
</dbReference>
<reference evidence="2 3" key="1">
    <citation type="submission" date="2013-04" db="EMBL/GenBank/DDBJ databases">
        <title>Oceanococcus atlanticus 22II-S10r2 Genome Sequencing.</title>
        <authorList>
            <person name="Lai Q."/>
            <person name="Li G."/>
            <person name="Shao Z."/>
        </authorList>
    </citation>
    <scope>NUCLEOTIDE SEQUENCE [LARGE SCALE GENOMIC DNA]</scope>
    <source>
        <strain evidence="2 3">22II-S10r2</strain>
    </source>
</reference>
<gene>
    <name evidence="2" type="ORF">ATO7_07852</name>
</gene>
<dbReference type="CDD" id="cd08577">
    <property type="entry name" value="PI-PLCc_GDPD_SF_unchar3"/>
    <property type="match status" value="1"/>
</dbReference>
<comment type="caution">
    <text evidence="2">The sequence shown here is derived from an EMBL/GenBank/DDBJ whole genome shotgun (WGS) entry which is preliminary data.</text>
</comment>
<dbReference type="SUPFAM" id="SSF51695">
    <property type="entry name" value="PLC-like phosphodiesterases"/>
    <property type="match status" value="1"/>
</dbReference>
<dbReference type="PROSITE" id="PS51257">
    <property type="entry name" value="PROKAR_LIPOPROTEIN"/>
    <property type="match status" value="1"/>
</dbReference>
<keyword evidence="2" id="KW-0378">Hydrolase</keyword>
<dbReference type="RefSeq" id="WP_083561152.1">
    <property type="nucleotide sequence ID" value="NZ_AQQV01000002.1"/>
</dbReference>
<keyword evidence="2" id="KW-0540">Nuclease</keyword>
<sequence length="283" mass="31550">MLRSILSLGAVLAITACGGRESSDQFVGFTDEPLHQAHAHNDYLHERPLLDALEHGFMSIEADVFAFPLLGDALYVAHDINDIRPGRTLRTLYLEPIRQRIDTLGALQSGQDRPLQLLIDFKSSAESTWRALDAALQPYASYLTRFENGRIVEGWVSVVISGNRPTQTLASAGQRLAFIDGRLSDLDAPPPNDLMPLISDNWANHFDWRGEGAMPADEYDNLQQTINSAHLYGYRLRFWNTPDAAGPARTALWQVLYDLGVDHINTDDLAGLAQFLRNQAPRD</sequence>
<keyword evidence="2" id="KW-0255">Endonuclease</keyword>
<dbReference type="Pfam" id="PF13653">
    <property type="entry name" value="GDPD_2"/>
    <property type="match status" value="1"/>
</dbReference>
<dbReference type="PANTHER" id="PTHR31571:SF1">
    <property type="entry name" value="ALTERED INHERITANCE OF MITOCHONDRIA PROTEIN 6"/>
    <property type="match status" value="1"/>
</dbReference>
<evidence type="ECO:0000256" key="1">
    <source>
        <dbReference type="ARBA" id="ARBA00014286"/>
    </source>
</evidence>
<accession>A0A1Y1SD62</accession>
<protein>
    <recommendedName>
        <fullName evidence="1">Altered inheritance of mitochondria protein 6</fullName>
    </recommendedName>
</protein>
<dbReference type="GO" id="GO:0004527">
    <property type="term" value="F:exonuclease activity"/>
    <property type="evidence" value="ECO:0007669"/>
    <property type="project" value="UniProtKB-KW"/>
</dbReference>
<dbReference type="GO" id="GO:0004519">
    <property type="term" value="F:endonuclease activity"/>
    <property type="evidence" value="ECO:0007669"/>
    <property type="project" value="UniProtKB-KW"/>
</dbReference>
<keyword evidence="2" id="KW-0269">Exonuclease</keyword>
<dbReference type="InterPro" id="IPR017946">
    <property type="entry name" value="PLC-like_Pdiesterase_TIM-brl"/>
</dbReference>
<dbReference type="AlphaFoldDB" id="A0A1Y1SD62"/>